<dbReference type="EMBL" id="SRLO01000085">
    <property type="protein sequence ID" value="TNN77229.1"/>
    <property type="molecule type" value="Genomic_DNA"/>
</dbReference>
<evidence type="ECO:0000313" key="3">
    <source>
        <dbReference type="Proteomes" id="UP000314294"/>
    </source>
</evidence>
<proteinExistence type="predicted"/>
<sequence length="80" mass="8984">MESVISPMSPAFRSLLSPVELFPLEKRKCRFHSGILGIDASPPSRPKRQPERVGKQAFDPPPSKLFDNLEEESLQHSLKA</sequence>
<dbReference type="AlphaFoldDB" id="A0A4Z2IGS3"/>
<organism evidence="2 3">
    <name type="scientific">Liparis tanakae</name>
    <name type="common">Tanaka's snailfish</name>
    <dbReference type="NCBI Taxonomy" id="230148"/>
    <lineage>
        <taxon>Eukaryota</taxon>
        <taxon>Metazoa</taxon>
        <taxon>Chordata</taxon>
        <taxon>Craniata</taxon>
        <taxon>Vertebrata</taxon>
        <taxon>Euteleostomi</taxon>
        <taxon>Actinopterygii</taxon>
        <taxon>Neopterygii</taxon>
        <taxon>Teleostei</taxon>
        <taxon>Neoteleostei</taxon>
        <taxon>Acanthomorphata</taxon>
        <taxon>Eupercaria</taxon>
        <taxon>Perciformes</taxon>
        <taxon>Cottioidei</taxon>
        <taxon>Cottales</taxon>
        <taxon>Liparidae</taxon>
        <taxon>Liparis</taxon>
    </lineage>
</organism>
<comment type="caution">
    <text evidence="2">The sequence shown here is derived from an EMBL/GenBank/DDBJ whole genome shotgun (WGS) entry which is preliminary data.</text>
</comment>
<dbReference type="Proteomes" id="UP000314294">
    <property type="component" value="Unassembled WGS sequence"/>
</dbReference>
<feature type="region of interest" description="Disordered" evidence="1">
    <location>
        <begin position="35"/>
        <end position="80"/>
    </location>
</feature>
<gene>
    <name evidence="2" type="ORF">EYF80_012536</name>
</gene>
<reference evidence="2 3" key="1">
    <citation type="submission" date="2019-03" db="EMBL/GenBank/DDBJ databases">
        <title>First draft genome of Liparis tanakae, snailfish: a comprehensive survey of snailfish specific genes.</title>
        <authorList>
            <person name="Kim W."/>
            <person name="Song I."/>
            <person name="Jeong J.-H."/>
            <person name="Kim D."/>
            <person name="Kim S."/>
            <person name="Ryu S."/>
            <person name="Song J.Y."/>
            <person name="Lee S.K."/>
        </authorList>
    </citation>
    <scope>NUCLEOTIDE SEQUENCE [LARGE SCALE GENOMIC DNA]</scope>
    <source>
        <tissue evidence="2">Muscle</tissue>
    </source>
</reference>
<accession>A0A4Z2IGS3</accession>
<name>A0A4Z2IGS3_9TELE</name>
<keyword evidence="3" id="KW-1185">Reference proteome</keyword>
<evidence type="ECO:0000313" key="2">
    <source>
        <dbReference type="EMBL" id="TNN77229.1"/>
    </source>
</evidence>
<evidence type="ECO:0000256" key="1">
    <source>
        <dbReference type="SAM" id="MobiDB-lite"/>
    </source>
</evidence>
<protein>
    <submittedName>
        <fullName evidence="2">Uncharacterized protein</fullName>
    </submittedName>
</protein>